<dbReference type="GO" id="GO:0000160">
    <property type="term" value="P:phosphorelay signal transduction system"/>
    <property type="evidence" value="ECO:0007669"/>
    <property type="project" value="InterPro"/>
</dbReference>
<evidence type="ECO:0000313" key="8">
    <source>
        <dbReference type="EMBL" id="RNB76591.1"/>
    </source>
</evidence>
<keyword evidence="2" id="KW-0805">Transcription regulation</keyword>
<name>A0A3M8CM26_9BACL</name>
<protein>
    <submittedName>
        <fullName evidence="8">DNA-binding response regulator</fullName>
    </submittedName>
</protein>
<dbReference type="PROSITE" id="PS50110">
    <property type="entry name" value="RESPONSE_REGULATORY"/>
    <property type="match status" value="1"/>
</dbReference>
<accession>A0A3M8CM26</accession>
<evidence type="ECO:0000256" key="2">
    <source>
        <dbReference type="ARBA" id="ARBA00023015"/>
    </source>
</evidence>
<dbReference type="PANTHER" id="PTHR43214:SF43">
    <property type="entry name" value="TWO-COMPONENT RESPONSE REGULATOR"/>
    <property type="match status" value="1"/>
</dbReference>
<dbReference type="Proteomes" id="UP000281915">
    <property type="component" value="Unassembled WGS sequence"/>
</dbReference>
<dbReference type="AlphaFoldDB" id="A0A3M8CM26"/>
<dbReference type="Pfam" id="PF00196">
    <property type="entry name" value="GerE"/>
    <property type="match status" value="1"/>
</dbReference>
<evidence type="ECO:0000256" key="5">
    <source>
        <dbReference type="PROSITE-ProRule" id="PRU00169"/>
    </source>
</evidence>
<dbReference type="SUPFAM" id="SSF52172">
    <property type="entry name" value="CheY-like"/>
    <property type="match status" value="1"/>
</dbReference>
<dbReference type="PANTHER" id="PTHR43214">
    <property type="entry name" value="TWO-COMPONENT RESPONSE REGULATOR"/>
    <property type="match status" value="1"/>
</dbReference>
<keyword evidence="1 5" id="KW-0597">Phosphoprotein</keyword>
<dbReference type="CDD" id="cd06170">
    <property type="entry name" value="LuxR_C_like"/>
    <property type="match status" value="1"/>
</dbReference>
<dbReference type="InterPro" id="IPR001789">
    <property type="entry name" value="Sig_transdc_resp-reg_receiver"/>
</dbReference>
<dbReference type="InterPro" id="IPR000792">
    <property type="entry name" value="Tscrpt_reg_LuxR_C"/>
</dbReference>
<feature type="domain" description="Response regulatory" evidence="7">
    <location>
        <begin position="5"/>
        <end position="123"/>
    </location>
</feature>
<evidence type="ECO:0000256" key="1">
    <source>
        <dbReference type="ARBA" id="ARBA00022553"/>
    </source>
</evidence>
<organism evidence="8 9">
    <name type="scientific">Brevibacillus panacihumi</name>
    <dbReference type="NCBI Taxonomy" id="497735"/>
    <lineage>
        <taxon>Bacteria</taxon>
        <taxon>Bacillati</taxon>
        <taxon>Bacillota</taxon>
        <taxon>Bacilli</taxon>
        <taxon>Bacillales</taxon>
        <taxon>Paenibacillaceae</taxon>
        <taxon>Brevibacillus</taxon>
    </lineage>
</organism>
<evidence type="ECO:0000256" key="3">
    <source>
        <dbReference type="ARBA" id="ARBA00023125"/>
    </source>
</evidence>
<evidence type="ECO:0000259" key="6">
    <source>
        <dbReference type="PROSITE" id="PS50043"/>
    </source>
</evidence>
<keyword evidence="4" id="KW-0804">Transcription</keyword>
<dbReference type="PROSITE" id="PS50043">
    <property type="entry name" value="HTH_LUXR_2"/>
    <property type="match status" value="1"/>
</dbReference>
<feature type="domain" description="HTH luxR-type" evidence="6">
    <location>
        <begin position="145"/>
        <end position="210"/>
    </location>
</feature>
<dbReference type="InterPro" id="IPR011006">
    <property type="entry name" value="CheY-like_superfamily"/>
</dbReference>
<dbReference type="InterPro" id="IPR058245">
    <property type="entry name" value="NreC/VraR/RcsB-like_REC"/>
</dbReference>
<dbReference type="Gene3D" id="3.40.50.2300">
    <property type="match status" value="1"/>
</dbReference>
<dbReference type="Pfam" id="PF00072">
    <property type="entry name" value="Response_reg"/>
    <property type="match status" value="1"/>
</dbReference>
<gene>
    <name evidence="8" type="ORF">EDM58_17290</name>
</gene>
<dbReference type="SUPFAM" id="SSF46894">
    <property type="entry name" value="C-terminal effector domain of the bipartite response regulators"/>
    <property type="match status" value="1"/>
</dbReference>
<comment type="caution">
    <text evidence="8">The sequence shown here is derived from an EMBL/GenBank/DDBJ whole genome shotgun (WGS) entry which is preliminary data.</text>
</comment>
<feature type="modified residue" description="4-aspartylphosphate" evidence="5">
    <location>
        <position position="56"/>
    </location>
</feature>
<sequence length="212" mass="23862">MEKIKIFLVEDDPAWRKGLVDYLNSQPDITVTGEAGTKEEALERFQPECTDVILMDINLTQNNLDGIETVYILTEQHPACKIIMLTSLTDEQVIVESFSAGAVNYISKSSFKEIPDAIRAAHSQQSAIHATAAAALRNEFLRMKNEEYQKLLSPAEKDILQLIHQGQTQSQIEQSLHITKRTIKNHINRILKKMGVKTSKEAAAKASQRKLF</sequence>
<dbReference type="InterPro" id="IPR039420">
    <property type="entry name" value="WalR-like"/>
</dbReference>
<dbReference type="SMART" id="SM00448">
    <property type="entry name" value="REC"/>
    <property type="match status" value="1"/>
</dbReference>
<dbReference type="GO" id="GO:0006355">
    <property type="term" value="P:regulation of DNA-templated transcription"/>
    <property type="evidence" value="ECO:0007669"/>
    <property type="project" value="InterPro"/>
</dbReference>
<dbReference type="PRINTS" id="PR00038">
    <property type="entry name" value="HTHLUXR"/>
</dbReference>
<evidence type="ECO:0000313" key="9">
    <source>
        <dbReference type="Proteomes" id="UP000281915"/>
    </source>
</evidence>
<dbReference type="EMBL" id="RHHT01000037">
    <property type="protein sequence ID" value="RNB76591.1"/>
    <property type="molecule type" value="Genomic_DNA"/>
</dbReference>
<keyword evidence="3 8" id="KW-0238">DNA-binding</keyword>
<proteinExistence type="predicted"/>
<dbReference type="RefSeq" id="WP_122914429.1">
    <property type="nucleotide sequence ID" value="NZ_RHHT01000037.1"/>
</dbReference>
<reference evidence="8 9" key="1">
    <citation type="submission" date="2018-10" db="EMBL/GenBank/DDBJ databases">
        <title>Phylogenomics of Brevibacillus.</title>
        <authorList>
            <person name="Dunlap C."/>
        </authorList>
    </citation>
    <scope>NUCLEOTIDE SEQUENCE [LARGE SCALE GENOMIC DNA]</scope>
    <source>
        <strain evidence="8 9">JCM 15085</strain>
    </source>
</reference>
<evidence type="ECO:0000259" key="7">
    <source>
        <dbReference type="PROSITE" id="PS50110"/>
    </source>
</evidence>
<evidence type="ECO:0000256" key="4">
    <source>
        <dbReference type="ARBA" id="ARBA00023163"/>
    </source>
</evidence>
<dbReference type="GO" id="GO:0003677">
    <property type="term" value="F:DNA binding"/>
    <property type="evidence" value="ECO:0007669"/>
    <property type="project" value="UniProtKB-KW"/>
</dbReference>
<dbReference type="InterPro" id="IPR016032">
    <property type="entry name" value="Sig_transdc_resp-reg_C-effctor"/>
</dbReference>
<dbReference type="CDD" id="cd17535">
    <property type="entry name" value="REC_NarL-like"/>
    <property type="match status" value="1"/>
</dbReference>
<dbReference type="SMART" id="SM00421">
    <property type="entry name" value="HTH_LUXR"/>
    <property type="match status" value="1"/>
</dbReference>